<name>A0ABX7U293_STRCY</name>
<accession>A0ABX7U293</accession>
<organism evidence="1 2">
    <name type="scientific">Streptomyces cyanogenus</name>
    <dbReference type="NCBI Taxonomy" id="80860"/>
    <lineage>
        <taxon>Bacteria</taxon>
        <taxon>Bacillati</taxon>
        <taxon>Actinomycetota</taxon>
        <taxon>Actinomycetes</taxon>
        <taxon>Kitasatosporales</taxon>
        <taxon>Streptomycetaceae</taxon>
        <taxon>Streptomyces</taxon>
    </lineage>
</organism>
<dbReference type="Proteomes" id="UP000663908">
    <property type="component" value="Chromosome"/>
</dbReference>
<gene>
    <name evidence="1" type="ORF">S1361_36750</name>
</gene>
<reference evidence="1 2" key="1">
    <citation type="submission" date="2021-03" db="EMBL/GenBank/DDBJ databases">
        <title>Complete genome sequence of Streptomyces cyanogenus S136, producer of anticancer angucycline landomycin A.</title>
        <authorList>
            <person name="Hrab P."/>
            <person name="Ruckert C."/>
            <person name="Busche T."/>
            <person name="Ostash I."/>
            <person name="Kalinowski J."/>
            <person name="Fedorenko V."/>
            <person name="Yushchuk O."/>
            <person name="Ostash B."/>
        </authorList>
    </citation>
    <scope>NUCLEOTIDE SEQUENCE [LARGE SCALE GENOMIC DNA]</scope>
    <source>
        <strain evidence="1 2">S136</strain>
    </source>
</reference>
<sequence length="57" mass="6017">MADRNLLLRRFTAPTARFPIFGCSGAPVAGGQSGGGYRFGQYGYIAHVCGSCGRCDE</sequence>
<evidence type="ECO:0000313" key="1">
    <source>
        <dbReference type="EMBL" id="QTE02942.1"/>
    </source>
</evidence>
<evidence type="ECO:0000313" key="2">
    <source>
        <dbReference type="Proteomes" id="UP000663908"/>
    </source>
</evidence>
<keyword evidence="2" id="KW-1185">Reference proteome</keyword>
<dbReference type="EMBL" id="CP071839">
    <property type="protein sequence ID" value="QTE02942.1"/>
    <property type="molecule type" value="Genomic_DNA"/>
</dbReference>
<proteinExistence type="predicted"/>
<protein>
    <submittedName>
        <fullName evidence="1">Uncharacterized protein</fullName>
    </submittedName>
</protein>